<dbReference type="OrthoDB" id="2281978at2759"/>
<feature type="region of interest" description="Disordered" evidence="1">
    <location>
        <begin position="18"/>
        <end position="112"/>
    </location>
</feature>
<feature type="compositionally biased region" description="Acidic residues" evidence="1">
    <location>
        <begin position="91"/>
        <end position="102"/>
    </location>
</feature>
<feature type="compositionally biased region" description="Basic residues" evidence="1">
    <location>
        <begin position="75"/>
        <end position="84"/>
    </location>
</feature>
<gene>
    <name evidence="2" type="ORF">A0J61_06843</name>
</gene>
<evidence type="ECO:0000313" key="2">
    <source>
        <dbReference type="EMBL" id="OBZ85109.1"/>
    </source>
</evidence>
<reference evidence="2 3" key="1">
    <citation type="submission" date="2016-03" db="EMBL/GenBank/DDBJ databases">
        <title>Choanephora cucurbitarum.</title>
        <authorList>
            <person name="Min B."/>
            <person name="Park H."/>
            <person name="Park J.-H."/>
            <person name="Shin H.-D."/>
            <person name="Choi I.-G."/>
        </authorList>
    </citation>
    <scope>NUCLEOTIDE SEQUENCE [LARGE SCALE GENOMIC DNA]</scope>
    <source>
        <strain evidence="2 3">KUS-F28377</strain>
    </source>
</reference>
<feature type="compositionally biased region" description="Basic and acidic residues" evidence="1">
    <location>
        <begin position="103"/>
        <end position="112"/>
    </location>
</feature>
<feature type="region of interest" description="Disordered" evidence="1">
    <location>
        <begin position="287"/>
        <end position="331"/>
    </location>
</feature>
<accession>A0A1C7N907</accession>
<evidence type="ECO:0000313" key="3">
    <source>
        <dbReference type="Proteomes" id="UP000093000"/>
    </source>
</evidence>
<sequence length="331" mass="38913">MSIDNLAIDFNNHVSLELKVPTSEPMKHHALQKHDRKTRNRQIVPSDDEEEEDEDEDEDDDSDTESKSKPSKITLRSKHPKQIKKSQPLPSDDEEEEEEDELIRENEGQLGERYKNMATYDQDDDVPLYYNTNNGFQQDMYDDEDDNRALVPENPNAGPMLNFVEGSHLQHLHYQQQYHQAQLAQFQYMQQQQQHRGHRASYQPFYNQQNKSMSGMDLLKQLEQEKADAKRVKPKIDTSNVKIEGLLSRLPEPGSHNISFQQLEQQQRKKASHQPRPLSAHAMYYDPYQQQQQQFYNQQQLQIPQQQYYPPRSPSPSHIKPNHSSGNKRHK</sequence>
<proteinExistence type="predicted"/>
<dbReference type="AlphaFoldDB" id="A0A1C7N907"/>
<keyword evidence="3" id="KW-1185">Reference proteome</keyword>
<dbReference type="Proteomes" id="UP000093000">
    <property type="component" value="Unassembled WGS sequence"/>
</dbReference>
<name>A0A1C7N907_9FUNG</name>
<dbReference type="EMBL" id="LUGH01000433">
    <property type="protein sequence ID" value="OBZ85109.1"/>
    <property type="molecule type" value="Genomic_DNA"/>
</dbReference>
<comment type="caution">
    <text evidence="2">The sequence shown here is derived from an EMBL/GenBank/DDBJ whole genome shotgun (WGS) entry which is preliminary data.</text>
</comment>
<feature type="compositionally biased region" description="Basic residues" evidence="1">
    <location>
        <begin position="28"/>
        <end position="40"/>
    </location>
</feature>
<organism evidence="2 3">
    <name type="scientific">Choanephora cucurbitarum</name>
    <dbReference type="NCBI Taxonomy" id="101091"/>
    <lineage>
        <taxon>Eukaryota</taxon>
        <taxon>Fungi</taxon>
        <taxon>Fungi incertae sedis</taxon>
        <taxon>Mucoromycota</taxon>
        <taxon>Mucoromycotina</taxon>
        <taxon>Mucoromycetes</taxon>
        <taxon>Mucorales</taxon>
        <taxon>Mucorineae</taxon>
        <taxon>Choanephoraceae</taxon>
        <taxon>Choanephoroideae</taxon>
        <taxon>Choanephora</taxon>
    </lineage>
</organism>
<evidence type="ECO:0000256" key="1">
    <source>
        <dbReference type="SAM" id="MobiDB-lite"/>
    </source>
</evidence>
<dbReference type="STRING" id="101091.A0A1C7N907"/>
<dbReference type="InParanoid" id="A0A1C7N907"/>
<protein>
    <submittedName>
        <fullName evidence="2">Uncharacterized protein</fullName>
    </submittedName>
</protein>
<feature type="compositionally biased region" description="Low complexity" evidence="1">
    <location>
        <begin position="287"/>
        <end position="310"/>
    </location>
</feature>
<feature type="compositionally biased region" description="Acidic residues" evidence="1">
    <location>
        <begin position="46"/>
        <end position="63"/>
    </location>
</feature>